<accession>A0A9P1BYB2</accession>
<evidence type="ECO:0000313" key="3">
    <source>
        <dbReference type="EMBL" id="CAL4769033.1"/>
    </source>
</evidence>
<comment type="caution">
    <text evidence="1">The sequence shown here is derived from an EMBL/GenBank/DDBJ whole genome shotgun (WGS) entry which is preliminary data.</text>
</comment>
<dbReference type="EMBL" id="CAMXCT020000657">
    <property type="protein sequence ID" value="CAL1135096.1"/>
    <property type="molecule type" value="Genomic_DNA"/>
</dbReference>
<dbReference type="OrthoDB" id="422731at2759"/>
<evidence type="ECO:0000313" key="2">
    <source>
        <dbReference type="EMBL" id="CAL1135096.1"/>
    </source>
</evidence>
<proteinExistence type="predicted"/>
<organism evidence="1">
    <name type="scientific">Cladocopium goreaui</name>
    <dbReference type="NCBI Taxonomy" id="2562237"/>
    <lineage>
        <taxon>Eukaryota</taxon>
        <taxon>Sar</taxon>
        <taxon>Alveolata</taxon>
        <taxon>Dinophyceae</taxon>
        <taxon>Suessiales</taxon>
        <taxon>Symbiodiniaceae</taxon>
        <taxon>Cladocopium</taxon>
    </lineage>
</organism>
<dbReference type="Proteomes" id="UP001152797">
    <property type="component" value="Unassembled WGS sequence"/>
</dbReference>
<keyword evidence="4" id="KW-1185">Reference proteome</keyword>
<dbReference type="AlphaFoldDB" id="A0A9P1BYB2"/>
<sequence length="129" mass="13867">MGLSPRAHVPHLLAPDPFYFKGSLCVPPRPDEPRILKTILQAMMRQAAWDSEAEDAKAMIGPGAGGCGMAALFKVLDPLGKGYVLDTDLLQLTKEHEANVPFANLCAIVQEVELCRGGCGPIIGQWVVD</sequence>
<evidence type="ECO:0000313" key="4">
    <source>
        <dbReference type="Proteomes" id="UP001152797"/>
    </source>
</evidence>
<dbReference type="EMBL" id="CAMXCT030000657">
    <property type="protein sequence ID" value="CAL4769033.1"/>
    <property type="molecule type" value="Genomic_DNA"/>
</dbReference>
<dbReference type="EMBL" id="CAMXCT010000657">
    <property type="protein sequence ID" value="CAI3981721.1"/>
    <property type="molecule type" value="Genomic_DNA"/>
</dbReference>
<name>A0A9P1BYB2_9DINO</name>
<protein>
    <submittedName>
        <fullName evidence="3">EF-hand domain-containing protein</fullName>
    </submittedName>
</protein>
<reference evidence="1" key="1">
    <citation type="submission" date="2022-10" db="EMBL/GenBank/DDBJ databases">
        <authorList>
            <person name="Chen Y."/>
            <person name="Dougan E. K."/>
            <person name="Chan C."/>
            <person name="Rhodes N."/>
            <person name="Thang M."/>
        </authorList>
    </citation>
    <scope>NUCLEOTIDE SEQUENCE</scope>
</reference>
<evidence type="ECO:0000313" key="1">
    <source>
        <dbReference type="EMBL" id="CAI3981721.1"/>
    </source>
</evidence>
<reference evidence="2" key="2">
    <citation type="submission" date="2024-04" db="EMBL/GenBank/DDBJ databases">
        <authorList>
            <person name="Chen Y."/>
            <person name="Shah S."/>
            <person name="Dougan E. K."/>
            <person name="Thang M."/>
            <person name="Chan C."/>
        </authorList>
    </citation>
    <scope>NUCLEOTIDE SEQUENCE [LARGE SCALE GENOMIC DNA]</scope>
</reference>
<gene>
    <name evidence="1" type="ORF">C1SCF055_LOCUS9483</name>
</gene>